<evidence type="ECO:0000256" key="17">
    <source>
        <dbReference type="ARBA" id="ARBA00031649"/>
    </source>
</evidence>
<name>I3T3D1_LOTJA</name>
<keyword evidence="11" id="KW-1278">Translocase</keyword>
<dbReference type="AlphaFoldDB" id="I3T3D1"/>
<evidence type="ECO:0000256" key="10">
    <source>
        <dbReference type="ARBA" id="ARBA00022957"/>
    </source>
</evidence>
<keyword evidence="7" id="KW-0812">Transmembrane</keyword>
<evidence type="ECO:0000256" key="12">
    <source>
        <dbReference type="ARBA" id="ARBA00022989"/>
    </source>
</evidence>
<evidence type="ECO:0000256" key="19">
    <source>
        <dbReference type="ARBA" id="ARBA00048026"/>
    </source>
</evidence>
<dbReference type="Pfam" id="PF01010">
    <property type="entry name" value="Proton_antipo_C"/>
    <property type="match status" value="1"/>
</dbReference>
<evidence type="ECO:0000256" key="5">
    <source>
        <dbReference type="ARBA" id="ARBA00018648"/>
    </source>
</evidence>
<evidence type="ECO:0000259" key="20">
    <source>
        <dbReference type="Pfam" id="PF01010"/>
    </source>
</evidence>
<organism evidence="21">
    <name type="scientific">Lotus japonicus</name>
    <name type="common">Lotus corniculatus var. japonicus</name>
    <dbReference type="NCBI Taxonomy" id="34305"/>
    <lineage>
        <taxon>Eukaryota</taxon>
        <taxon>Viridiplantae</taxon>
        <taxon>Streptophyta</taxon>
        <taxon>Embryophyta</taxon>
        <taxon>Tracheophyta</taxon>
        <taxon>Spermatophyta</taxon>
        <taxon>Magnoliopsida</taxon>
        <taxon>eudicotyledons</taxon>
        <taxon>Gunneridae</taxon>
        <taxon>Pentapetalae</taxon>
        <taxon>rosids</taxon>
        <taxon>fabids</taxon>
        <taxon>Fabales</taxon>
        <taxon>Fabaceae</taxon>
        <taxon>Papilionoideae</taxon>
        <taxon>50 kb inversion clade</taxon>
        <taxon>NPAAA clade</taxon>
        <taxon>Hologalegina</taxon>
        <taxon>robinioid clade</taxon>
        <taxon>Loteae</taxon>
        <taxon>Lotus</taxon>
    </lineage>
</organism>
<reference evidence="21" key="1">
    <citation type="submission" date="2012-05" db="EMBL/GenBank/DDBJ databases">
        <authorList>
            <person name="Krishnakumar V."/>
            <person name="Cheung F."/>
            <person name="Xiao Y."/>
            <person name="Chan A."/>
            <person name="Moskal W.A."/>
            <person name="Town C.D."/>
        </authorList>
    </citation>
    <scope>NUCLEOTIDE SEQUENCE</scope>
</reference>
<evidence type="ECO:0000256" key="3">
    <source>
        <dbReference type="ARBA" id="ARBA00008200"/>
    </source>
</evidence>
<comment type="catalytic activity">
    <reaction evidence="19">
        <text>a plastoquinone + NADH + (n+1) H(+)(in) = a plastoquinol + NAD(+) + n H(+)(out)</text>
        <dbReference type="Rhea" id="RHEA:42608"/>
        <dbReference type="Rhea" id="RHEA-COMP:9561"/>
        <dbReference type="Rhea" id="RHEA-COMP:9562"/>
        <dbReference type="ChEBI" id="CHEBI:15378"/>
        <dbReference type="ChEBI" id="CHEBI:17757"/>
        <dbReference type="ChEBI" id="CHEBI:57540"/>
        <dbReference type="ChEBI" id="CHEBI:57945"/>
        <dbReference type="ChEBI" id="CHEBI:62192"/>
    </reaction>
</comment>
<evidence type="ECO:0000256" key="6">
    <source>
        <dbReference type="ARBA" id="ARBA00022528"/>
    </source>
</evidence>
<evidence type="ECO:0000256" key="7">
    <source>
        <dbReference type="ARBA" id="ARBA00022692"/>
    </source>
</evidence>
<evidence type="ECO:0000256" key="4">
    <source>
        <dbReference type="ARBA" id="ARBA00011199"/>
    </source>
</evidence>
<evidence type="ECO:0000256" key="11">
    <source>
        <dbReference type="ARBA" id="ARBA00022967"/>
    </source>
</evidence>
<dbReference type="GO" id="GO:0009535">
    <property type="term" value="C:chloroplast thylakoid membrane"/>
    <property type="evidence" value="ECO:0007669"/>
    <property type="project" value="UniProtKB-SubCell"/>
</dbReference>
<keyword evidence="8" id="KW-0874">Quinone</keyword>
<evidence type="ECO:0000256" key="15">
    <source>
        <dbReference type="ARBA" id="ARBA00023136"/>
    </source>
</evidence>
<comment type="function">
    <text evidence="1">NDH shuttles electrons from NAD(P)H:plastoquinone, via FMN and iron-sulfur (Fe-S) centers, to quinones in the photosynthetic chain and possibly in a chloroplast respiratory chain. The immediate electron acceptor for the enzyme in this species is believed to be plastoquinone. Couples the redox reaction to proton translocation, and thus conserves the redox energy in a proton gradient.</text>
</comment>
<keyword evidence="6" id="KW-0934">Plastid</keyword>
<proteinExistence type="evidence at transcript level"/>
<keyword evidence="9" id="KW-0521">NADP</keyword>
<evidence type="ECO:0000256" key="2">
    <source>
        <dbReference type="ARBA" id="ARBA00004454"/>
    </source>
</evidence>
<feature type="domain" description="NADH:ubiquinone/plastoquinone oxidoreductase chloroplast chain 5 C-terminal" evidence="20">
    <location>
        <begin position="3"/>
        <end position="40"/>
    </location>
</feature>
<evidence type="ECO:0000256" key="13">
    <source>
        <dbReference type="ARBA" id="ARBA00023027"/>
    </source>
</evidence>
<comment type="similarity">
    <text evidence="3">Belongs to the complex I subunit 5 family.</text>
</comment>
<dbReference type="EMBL" id="BT147229">
    <property type="protein sequence ID" value="AFK47023.1"/>
    <property type="molecule type" value="mRNA"/>
</dbReference>
<keyword evidence="15" id="KW-0472">Membrane</keyword>
<evidence type="ECO:0000256" key="9">
    <source>
        <dbReference type="ARBA" id="ARBA00022857"/>
    </source>
</evidence>
<evidence type="ECO:0000256" key="18">
    <source>
        <dbReference type="ARBA" id="ARBA00047726"/>
    </source>
</evidence>
<sequence length="41" mass="4940">MFRIYLLVFEGYFNVHFQNFNGKKNSSFYSISLWGKEGKKN</sequence>
<protein>
    <recommendedName>
        <fullName evidence="5">NAD(P)H-quinone oxidoreductase subunit 5, chloroplastic</fullName>
    </recommendedName>
    <alternativeName>
        <fullName evidence="17">NAD(P)H dehydrogenase subunit 5</fullName>
    </alternativeName>
    <alternativeName>
        <fullName evidence="16">NADH-plastoquinone oxidoreductase subunit 5</fullName>
    </alternativeName>
</protein>
<dbReference type="GO" id="GO:0048038">
    <property type="term" value="F:quinone binding"/>
    <property type="evidence" value="ECO:0007669"/>
    <property type="project" value="UniProtKB-KW"/>
</dbReference>
<comment type="subcellular location">
    <subcellularLocation>
        <location evidence="2">Plastid</location>
        <location evidence="2">Chloroplast thylakoid membrane</location>
        <topology evidence="2">Multi-pass membrane protein</topology>
    </subcellularLocation>
</comment>
<evidence type="ECO:0000313" key="21">
    <source>
        <dbReference type="EMBL" id="AFK47023.1"/>
    </source>
</evidence>
<keyword evidence="6" id="KW-0150">Chloroplast</keyword>
<comment type="subunit">
    <text evidence="4">NDH is composed of at least 16 different subunits, 5 of which are encoded in the nucleus.</text>
</comment>
<accession>I3T3D1</accession>
<dbReference type="InterPro" id="IPR002128">
    <property type="entry name" value="NADH_UbQ_OxRdtase_chlpt_su5_C"/>
</dbReference>
<evidence type="ECO:0000256" key="14">
    <source>
        <dbReference type="ARBA" id="ARBA00023078"/>
    </source>
</evidence>
<evidence type="ECO:0000256" key="16">
    <source>
        <dbReference type="ARBA" id="ARBA00029876"/>
    </source>
</evidence>
<keyword evidence="13" id="KW-0520">NAD</keyword>
<keyword evidence="12" id="KW-1133">Transmembrane helix</keyword>
<keyword evidence="10" id="KW-0618">Plastoquinone</keyword>
<evidence type="ECO:0000256" key="8">
    <source>
        <dbReference type="ARBA" id="ARBA00022719"/>
    </source>
</evidence>
<comment type="catalytic activity">
    <reaction evidence="18">
        <text>a plastoquinone + NADPH + (n+1) H(+)(in) = a plastoquinol + NADP(+) + n H(+)(out)</text>
        <dbReference type="Rhea" id="RHEA:42612"/>
        <dbReference type="Rhea" id="RHEA-COMP:9561"/>
        <dbReference type="Rhea" id="RHEA-COMP:9562"/>
        <dbReference type="ChEBI" id="CHEBI:15378"/>
        <dbReference type="ChEBI" id="CHEBI:17757"/>
        <dbReference type="ChEBI" id="CHEBI:57783"/>
        <dbReference type="ChEBI" id="CHEBI:58349"/>
        <dbReference type="ChEBI" id="CHEBI:62192"/>
    </reaction>
</comment>
<evidence type="ECO:0000256" key="1">
    <source>
        <dbReference type="ARBA" id="ARBA00004059"/>
    </source>
</evidence>
<keyword evidence="14" id="KW-0793">Thylakoid</keyword>